<keyword evidence="2" id="KW-1133">Transmembrane helix</keyword>
<accession>A0AB33KFE1</accession>
<name>A0AB33KFE1_9ACTN</name>
<dbReference type="RefSeq" id="WP_408054046.1">
    <property type="nucleotide sequence ID" value="NZ_AP035884.1"/>
</dbReference>
<keyword evidence="2" id="KW-0812">Transmembrane</keyword>
<keyword evidence="2" id="KW-0472">Membrane</keyword>
<reference evidence="3" key="1">
    <citation type="submission" date="2024-07" db="EMBL/GenBank/DDBJ databases">
        <title>Complete genome sequences of cellulolytic bacteria, Kitasatospora sp. CMC57 and Streptomyces sp. CMC78, isolated from Japanese agricultural soil.</title>
        <authorList>
            <person name="Hashimoto T."/>
            <person name="Ito M."/>
            <person name="Iwamoto M."/>
            <person name="Fukahori D."/>
            <person name="Shoda T."/>
            <person name="Sakoda M."/>
            <person name="Morohoshi T."/>
            <person name="Mitsuboshi M."/>
            <person name="Nishizawa T."/>
        </authorList>
    </citation>
    <scope>NUCLEOTIDE SEQUENCE</scope>
    <source>
        <strain evidence="3">CMC78</strain>
    </source>
</reference>
<organism evidence="3">
    <name type="scientific">Streptomyces sp. CMC78</name>
    <dbReference type="NCBI Taxonomy" id="3231512"/>
    <lineage>
        <taxon>Bacteria</taxon>
        <taxon>Bacillati</taxon>
        <taxon>Actinomycetota</taxon>
        <taxon>Actinomycetes</taxon>
        <taxon>Kitasatosporales</taxon>
        <taxon>Streptomycetaceae</taxon>
        <taxon>Streptomyces</taxon>
    </lineage>
</organism>
<proteinExistence type="predicted"/>
<feature type="region of interest" description="Disordered" evidence="1">
    <location>
        <begin position="79"/>
        <end position="159"/>
    </location>
</feature>
<dbReference type="AlphaFoldDB" id="A0AB33KFE1"/>
<evidence type="ECO:0000313" key="3">
    <source>
        <dbReference type="EMBL" id="BFP54274.1"/>
    </source>
</evidence>
<sequence>MPSEDELPFEDSLGTELRRAGETFELSGSAALVDGALEKGRRTVRRRRVAAVAGSVLTLALIGGGVTFATGQLRASGDGANVASSGPAVQTPTTSAAPTDAAAPTPTAAPTDAATAGPSPSDAPAASSAVTGGSRTGEPSPDPASRGTHDAGTPAPPLDYTLLMPTFRALLPEGLTVSDETDSGDEFASVVVDDGKGRSLVQINVQPDMRDVADDLYRDATTRPDGTLLATSKKPGEKGGAGVVMWTADFMRPDGMRVFVSAFNSGEQSSTATRPEPALTMDQLIALVLSPEWPKLQQR</sequence>
<evidence type="ECO:0000256" key="2">
    <source>
        <dbReference type="SAM" id="Phobius"/>
    </source>
</evidence>
<dbReference type="KEGG" id="stcm:SCMC78_40810"/>
<feature type="compositionally biased region" description="Low complexity" evidence="1">
    <location>
        <begin position="91"/>
        <end position="129"/>
    </location>
</feature>
<gene>
    <name evidence="3" type="ORF">SCMC78_40810</name>
</gene>
<protein>
    <submittedName>
        <fullName evidence="3">Uncharacterized protein</fullName>
    </submittedName>
</protein>
<evidence type="ECO:0000256" key="1">
    <source>
        <dbReference type="SAM" id="MobiDB-lite"/>
    </source>
</evidence>
<dbReference type="EMBL" id="AP035884">
    <property type="protein sequence ID" value="BFP54274.1"/>
    <property type="molecule type" value="Genomic_DNA"/>
</dbReference>
<feature type="transmembrane region" description="Helical" evidence="2">
    <location>
        <begin position="49"/>
        <end position="69"/>
    </location>
</feature>